<organism evidence="6 11">
    <name type="scientific">Rotaria sordida</name>
    <dbReference type="NCBI Taxonomy" id="392033"/>
    <lineage>
        <taxon>Eukaryota</taxon>
        <taxon>Metazoa</taxon>
        <taxon>Spiralia</taxon>
        <taxon>Gnathifera</taxon>
        <taxon>Rotifera</taxon>
        <taxon>Eurotatoria</taxon>
        <taxon>Bdelloidea</taxon>
        <taxon>Philodinida</taxon>
        <taxon>Philodinidae</taxon>
        <taxon>Rotaria</taxon>
    </lineage>
</organism>
<reference evidence="6" key="1">
    <citation type="submission" date="2021-02" db="EMBL/GenBank/DDBJ databases">
        <authorList>
            <person name="Nowell W R."/>
        </authorList>
    </citation>
    <scope>NUCLEOTIDE SEQUENCE</scope>
</reference>
<evidence type="ECO:0000313" key="3">
    <source>
        <dbReference type="EMBL" id="CAF1158841.1"/>
    </source>
</evidence>
<dbReference type="EMBL" id="CAJNOL010001691">
    <property type="protein sequence ID" value="CAF1404534.1"/>
    <property type="molecule type" value="Genomic_DNA"/>
</dbReference>
<evidence type="ECO:0000313" key="9">
    <source>
        <dbReference type="EMBL" id="CAF3662200.1"/>
    </source>
</evidence>
<evidence type="ECO:0000313" key="10">
    <source>
        <dbReference type="EMBL" id="CAF3922445.1"/>
    </source>
</evidence>
<dbReference type="Proteomes" id="UP000663870">
    <property type="component" value="Unassembled WGS sequence"/>
</dbReference>
<evidence type="ECO:0000313" key="5">
    <source>
        <dbReference type="EMBL" id="CAF1381195.1"/>
    </source>
</evidence>
<evidence type="ECO:0000313" key="4">
    <source>
        <dbReference type="EMBL" id="CAF1166029.1"/>
    </source>
</evidence>
<gene>
    <name evidence="10" type="ORF">FNK824_LOCUS21694</name>
    <name evidence="8" type="ORF">JBS370_LOCUS6525</name>
    <name evidence="6" type="ORF">JXQ802_LOCUS34672</name>
    <name evidence="7" type="ORF">JXQ802_LOCUS34905</name>
    <name evidence="9" type="ORF">OTI717_LOCUS10004</name>
    <name evidence="2" type="ORF">PYM288_LOCUS22528</name>
    <name evidence="3" type="ORF">PYM288_LOCUS22628</name>
    <name evidence="1" type="ORF">RFH988_LOCUS20606</name>
    <name evidence="5" type="ORF">SEV965_LOCUS30425</name>
    <name evidence="4" type="ORF">ZHD862_LOCUS20952</name>
</gene>
<dbReference type="EMBL" id="CAJNOH010000972">
    <property type="protein sequence ID" value="CAF1156933.1"/>
    <property type="molecule type" value="Genomic_DNA"/>
</dbReference>
<dbReference type="Proteomes" id="UP000663823">
    <property type="component" value="Unassembled WGS sequence"/>
</dbReference>
<evidence type="ECO:0000313" key="1">
    <source>
        <dbReference type="EMBL" id="CAF1125921.1"/>
    </source>
</evidence>
<dbReference type="AlphaFoldDB" id="A0A815KYY5"/>
<accession>A0A815KYY5</accession>
<comment type="caution">
    <text evidence="6">The sequence shown here is derived from an EMBL/GenBank/DDBJ whole genome shotgun (WGS) entry which is preliminary data.</text>
</comment>
<dbReference type="OrthoDB" id="8189408at2759"/>
<evidence type="ECO:0000313" key="11">
    <source>
        <dbReference type="Proteomes" id="UP000663870"/>
    </source>
</evidence>
<dbReference type="Pfam" id="PF07004">
    <property type="entry name" value="SHIPPO-rpt"/>
    <property type="match status" value="2"/>
</dbReference>
<dbReference type="EMBL" id="CAJNOU010003271">
    <property type="protein sequence ID" value="CAF1381195.1"/>
    <property type="molecule type" value="Genomic_DNA"/>
</dbReference>
<dbReference type="Proteomes" id="UP000663864">
    <property type="component" value="Unassembled WGS sequence"/>
</dbReference>
<keyword evidence="11" id="KW-1185">Reference proteome</keyword>
<sequence>MLSGENTISPNVAFGTTAVNRPTFPTDIAHDCFGNQQTPVRGVPNLGPGSYNNEEKTTFRYVLDHQPMSRRGYTFNARTEQRKTFEAKIDVPSPDTYQMDLTRLPDKKRAFKPFNGAAQRFSTRAKSADTPGPGNYECDVKQNRQVHMLHSFGGRAKLIPAVKTKCTSLNIDKCVICLQKPIGDYYQYRNEILCSNCFNFNWQWQEKFKRTYLQAFQKVRDCSYIHDHAGTSAKIQLIDDKTTKKLQRKEAYLSLYWP</sequence>
<dbReference type="EMBL" id="CAJNOH010000983">
    <property type="protein sequence ID" value="CAF1158841.1"/>
    <property type="molecule type" value="Genomic_DNA"/>
</dbReference>
<dbReference type="EMBL" id="CAJOAX010000879">
    <property type="protein sequence ID" value="CAF3662200.1"/>
    <property type="molecule type" value="Genomic_DNA"/>
</dbReference>
<dbReference type="InterPro" id="IPR033602">
    <property type="entry name" value="CIMAP3"/>
</dbReference>
<name>A0A815KYY5_9BILA</name>
<evidence type="ECO:0000313" key="7">
    <source>
        <dbReference type="EMBL" id="CAF1404534.1"/>
    </source>
</evidence>
<dbReference type="PANTHER" id="PTHR31508">
    <property type="entry name" value="PROTEIN PITCHFORK"/>
    <property type="match status" value="1"/>
</dbReference>
<proteinExistence type="predicted"/>
<dbReference type="PANTHER" id="PTHR31508:SF2">
    <property type="entry name" value="PROTEIN PITCHFORK"/>
    <property type="match status" value="1"/>
</dbReference>
<dbReference type="GO" id="GO:0008092">
    <property type="term" value="F:cytoskeletal protein binding"/>
    <property type="evidence" value="ECO:0007669"/>
    <property type="project" value="TreeGrafter"/>
</dbReference>
<dbReference type="Proteomes" id="UP000663882">
    <property type="component" value="Unassembled WGS sequence"/>
</dbReference>
<dbReference type="InterPro" id="IPR010736">
    <property type="entry name" value="SHIPPO-rpt"/>
</dbReference>
<dbReference type="EMBL" id="CAJNOO010001272">
    <property type="protein sequence ID" value="CAF1125921.1"/>
    <property type="molecule type" value="Genomic_DNA"/>
</dbReference>
<dbReference type="Proteomes" id="UP000663889">
    <property type="component" value="Unassembled WGS sequence"/>
</dbReference>
<protein>
    <submittedName>
        <fullName evidence="6">Uncharacterized protein</fullName>
    </submittedName>
</protein>
<dbReference type="EMBL" id="CAJOBD010000362">
    <property type="protein sequence ID" value="CAF3654133.1"/>
    <property type="molecule type" value="Genomic_DNA"/>
</dbReference>
<dbReference type="GO" id="GO:0031344">
    <property type="term" value="P:regulation of cell projection organization"/>
    <property type="evidence" value="ECO:0007669"/>
    <property type="project" value="TreeGrafter"/>
</dbReference>
<dbReference type="EMBL" id="CAJNOL010001665">
    <property type="protein sequence ID" value="CAF1400362.1"/>
    <property type="molecule type" value="Genomic_DNA"/>
</dbReference>
<dbReference type="Proteomes" id="UP000663836">
    <property type="component" value="Unassembled WGS sequence"/>
</dbReference>
<evidence type="ECO:0000313" key="6">
    <source>
        <dbReference type="EMBL" id="CAF1400362.1"/>
    </source>
</evidence>
<dbReference type="EMBL" id="CAJOBE010004231">
    <property type="protein sequence ID" value="CAF3922445.1"/>
    <property type="molecule type" value="Genomic_DNA"/>
</dbReference>
<dbReference type="Proteomes" id="UP000663874">
    <property type="component" value="Unassembled WGS sequence"/>
</dbReference>
<evidence type="ECO:0000313" key="2">
    <source>
        <dbReference type="EMBL" id="CAF1156933.1"/>
    </source>
</evidence>
<dbReference type="Proteomes" id="UP000663854">
    <property type="component" value="Unassembled WGS sequence"/>
</dbReference>
<dbReference type="EMBL" id="CAJNOT010001218">
    <property type="protein sequence ID" value="CAF1166029.1"/>
    <property type="molecule type" value="Genomic_DNA"/>
</dbReference>
<evidence type="ECO:0000313" key="8">
    <source>
        <dbReference type="EMBL" id="CAF3654133.1"/>
    </source>
</evidence>